<keyword evidence="1" id="KW-0175">Coiled coil</keyword>
<dbReference type="OrthoDB" id="10653472at2759"/>
<feature type="region of interest" description="Disordered" evidence="2">
    <location>
        <begin position="229"/>
        <end position="248"/>
    </location>
</feature>
<keyword evidence="4" id="KW-1185">Reference proteome</keyword>
<sequence length="270" mass="30458">MQHVYVTSHYTERSTSVKSKVPMTATLGAVRQQVAADMAQKVGLNIEQIEVQGIALASGEHYNGFQSYDPDDVNATLRDVTEDHSGVHAIIPSKRNQEAWDAGVPPSVVSENPAYLTDPRTPLIGAQALAEALADLRDELVEQREKITEQDEILADTGKSRAKQDEKLAEQDKKIAAQDKKLADEGKSREKQDEKLAEQGEKIAAQDKNWLNRTKKLPRKTKNWLHKTKNWPFKTRKSSSGKTGKRRLKLDKSNRTMRRLRLPKHMMQLS</sequence>
<evidence type="ECO:0000313" key="3">
    <source>
        <dbReference type="EMBL" id="KAF9486578.1"/>
    </source>
</evidence>
<dbReference type="Proteomes" id="UP000807469">
    <property type="component" value="Unassembled WGS sequence"/>
</dbReference>
<feature type="compositionally biased region" description="Basic and acidic residues" evidence="2">
    <location>
        <begin position="158"/>
        <end position="205"/>
    </location>
</feature>
<evidence type="ECO:0000256" key="2">
    <source>
        <dbReference type="SAM" id="MobiDB-lite"/>
    </source>
</evidence>
<feature type="region of interest" description="Disordered" evidence="2">
    <location>
        <begin position="158"/>
        <end position="218"/>
    </location>
</feature>
<gene>
    <name evidence="3" type="ORF">BDN70DRAFT_22389</name>
</gene>
<dbReference type="AlphaFoldDB" id="A0A9P6D8E0"/>
<accession>A0A9P6D8E0</accession>
<evidence type="ECO:0000256" key="1">
    <source>
        <dbReference type="SAM" id="Coils"/>
    </source>
</evidence>
<reference evidence="3" key="1">
    <citation type="submission" date="2020-11" db="EMBL/GenBank/DDBJ databases">
        <authorList>
            <consortium name="DOE Joint Genome Institute"/>
            <person name="Ahrendt S."/>
            <person name="Riley R."/>
            <person name="Andreopoulos W."/>
            <person name="Labutti K."/>
            <person name="Pangilinan J."/>
            <person name="Ruiz-Duenas F.J."/>
            <person name="Barrasa J.M."/>
            <person name="Sanchez-Garcia M."/>
            <person name="Camarero S."/>
            <person name="Miyauchi S."/>
            <person name="Serrano A."/>
            <person name="Linde D."/>
            <person name="Babiker R."/>
            <person name="Drula E."/>
            <person name="Ayuso-Fernandez I."/>
            <person name="Pacheco R."/>
            <person name="Padilla G."/>
            <person name="Ferreira P."/>
            <person name="Barriuso J."/>
            <person name="Kellner H."/>
            <person name="Castanera R."/>
            <person name="Alfaro M."/>
            <person name="Ramirez L."/>
            <person name="Pisabarro A.G."/>
            <person name="Kuo A."/>
            <person name="Tritt A."/>
            <person name="Lipzen A."/>
            <person name="He G."/>
            <person name="Yan M."/>
            <person name="Ng V."/>
            <person name="Cullen D."/>
            <person name="Martin F."/>
            <person name="Rosso M.-N."/>
            <person name="Henrissat B."/>
            <person name="Hibbett D."/>
            <person name="Martinez A.T."/>
            <person name="Grigoriev I.V."/>
        </authorList>
    </citation>
    <scope>NUCLEOTIDE SEQUENCE</scope>
    <source>
        <strain evidence="3">CIRM-BRFM 674</strain>
    </source>
</reference>
<comment type="caution">
    <text evidence="3">The sequence shown here is derived from an EMBL/GenBank/DDBJ whole genome shotgun (WGS) entry which is preliminary data.</text>
</comment>
<name>A0A9P6D8E0_9AGAR</name>
<protein>
    <submittedName>
        <fullName evidence="3">Uncharacterized protein</fullName>
    </submittedName>
</protein>
<evidence type="ECO:0000313" key="4">
    <source>
        <dbReference type="Proteomes" id="UP000807469"/>
    </source>
</evidence>
<feature type="coiled-coil region" evidence="1">
    <location>
        <begin position="126"/>
        <end position="153"/>
    </location>
</feature>
<proteinExistence type="predicted"/>
<dbReference type="EMBL" id="MU155130">
    <property type="protein sequence ID" value="KAF9486578.1"/>
    <property type="molecule type" value="Genomic_DNA"/>
</dbReference>
<organism evidence="3 4">
    <name type="scientific">Pholiota conissans</name>
    <dbReference type="NCBI Taxonomy" id="109636"/>
    <lineage>
        <taxon>Eukaryota</taxon>
        <taxon>Fungi</taxon>
        <taxon>Dikarya</taxon>
        <taxon>Basidiomycota</taxon>
        <taxon>Agaricomycotina</taxon>
        <taxon>Agaricomycetes</taxon>
        <taxon>Agaricomycetidae</taxon>
        <taxon>Agaricales</taxon>
        <taxon>Agaricineae</taxon>
        <taxon>Strophariaceae</taxon>
        <taxon>Pholiota</taxon>
    </lineage>
</organism>